<name>A0ABN5LTU2_9BACT</name>
<organism evidence="1 2">
    <name type="scientific">Chitinophaga alhagiae</name>
    <dbReference type="NCBI Taxonomy" id="2203219"/>
    <lineage>
        <taxon>Bacteria</taxon>
        <taxon>Pseudomonadati</taxon>
        <taxon>Bacteroidota</taxon>
        <taxon>Chitinophagia</taxon>
        <taxon>Chitinophagales</taxon>
        <taxon>Chitinophagaceae</taxon>
        <taxon>Chitinophaga</taxon>
    </lineage>
</organism>
<protein>
    <submittedName>
        <fullName evidence="1">Uncharacterized protein</fullName>
    </submittedName>
</protein>
<evidence type="ECO:0000313" key="2">
    <source>
        <dbReference type="Proteomes" id="UP000246099"/>
    </source>
</evidence>
<accession>A0ABN5LTU2</accession>
<dbReference type="Proteomes" id="UP000246099">
    <property type="component" value="Chromosome"/>
</dbReference>
<reference evidence="1 2" key="1">
    <citation type="submission" date="2018-05" db="EMBL/GenBank/DDBJ databases">
        <title>Chitinophaga sp. nov., isolated from rhizosphere soil of Alhagi.</title>
        <authorList>
            <person name="Liu Y."/>
        </authorList>
    </citation>
    <scope>NUCLEOTIDE SEQUENCE [LARGE SCALE GENOMIC DNA]</scope>
    <source>
        <strain evidence="1 2">T22</strain>
    </source>
</reference>
<keyword evidence="2" id="KW-1185">Reference proteome</keyword>
<evidence type="ECO:0000313" key="1">
    <source>
        <dbReference type="EMBL" id="AWO01123.1"/>
    </source>
</evidence>
<proteinExistence type="predicted"/>
<gene>
    <name evidence="1" type="ORF">DLD77_05165</name>
</gene>
<dbReference type="EMBL" id="CP029600">
    <property type="protein sequence ID" value="AWO01123.1"/>
    <property type="molecule type" value="Genomic_DNA"/>
</dbReference>
<sequence length="106" mass="12514">MFGRSAANVLPFFSFRIFNEKPDIMESRLIFNTPDGPMCYIDYDTVQQGESIFRQLRKIATHRHGARTYGFSLFEKVSNRLVRKDWFYLPSFDVPCIRIFLDSVAY</sequence>